<reference evidence="3" key="2">
    <citation type="journal article" date="2014" name="Nat. Commun.">
        <title>The cavefish genome reveals candidate genes for eye loss.</title>
        <authorList>
            <person name="McGaugh S.E."/>
            <person name="Gross J.B."/>
            <person name="Aken B."/>
            <person name="Blin M."/>
            <person name="Borowsky R."/>
            <person name="Chalopin D."/>
            <person name="Hinaux H."/>
            <person name="Jeffery W.R."/>
            <person name="Keene A."/>
            <person name="Ma L."/>
            <person name="Minx P."/>
            <person name="Murphy D."/>
            <person name="O'Quin K.E."/>
            <person name="Retaux S."/>
            <person name="Rohner N."/>
            <person name="Searle S.M."/>
            <person name="Stahl B.A."/>
            <person name="Tabin C."/>
            <person name="Volff J.N."/>
            <person name="Yoshizawa M."/>
            <person name="Warren W.C."/>
        </authorList>
    </citation>
    <scope>NUCLEOTIDE SEQUENCE [LARGE SCALE GENOMIC DNA]</scope>
    <source>
        <strain evidence="3">female</strain>
    </source>
</reference>
<reference evidence="2" key="4">
    <citation type="submission" date="2025-09" db="UniProtKB">
        <authorList>
            <consortium name="Ensembl"/>
        </authorList>
    </citation>
    <scope>IDENTIFICATION</scope>
</reference>
<proteinExistence type="predicted"/>
<protein>
    <submittedName>
        <fullName evidence="2">Uncharacterized protein</fullName>
    </submittedName>
</protein>
<dbReference type="Proteomes" id="UP000018467">
    <property type="component" value="Unassembled WGS sequence"/>
</dbReference>
<keyword evidence="3" id="KW-1185">Reference proteome</keyword>
<reference evidence="2" key="3">
    <citation type="submission" date="2025-08" db="UniProtKB">
        <authorList>
            <consortium name="Ensembl"/>
        </authorList>
    </citation>
    <scope>IDENTIFICATION</scope>
</reference>
<evidence type="ECO:0000313" key="2">
    <source>
        <dbReference type="Ensembl" id="ENSAMXP00000028850.1"/>
    </source>
</evidence>
<name>A0A3B1IH12_ASTMX</name>
<feature type="chain" id="PRO_5017187211" evidence="1">
    <location>
        <begin position="25"/>
        <end position="100"/>
    </location>
</feature>
<dbReference type="Bgee" id="ENSAMXG00000039049">
    <property type="expression patterns" value="Expressed in embryo and 13 other cell types or tissues"/>
</dbReference>
<sequence>MFSSTSLTHCFWITLCCFTPGAKTNQAVHLEGAELLFDGVKDHHVTLPGQSDPCEYSHNGHQHRPQISITINEAFYPDLEQFGLRVSTLPPDSAPFISFK</sequence>
<organism evidence="2 3">
    <name type="scientific">Astyanax mexicanus</name>
    <name type="common">Blind cave fish</name>
    <name type="synonym">Astyanax fasciatus mexicanus</name>
    <dbReference type="NCBI Taxonomy" id="7994"/>
    <lineage>
        <taxon>Eukaryota</taxon>
        <taxon>Metazoa</taxon>
        <taxon>Chordata</taxon>
        <taxon>Craniata</taxon>
        <taxon>Vertebrata</taxon>
        <taxon>Euteleostomi</taxon>
        <taxon>Actinopterygii</taxon>
        <taxon>Neopterygii</taxon>
        <taxon>Teleostei</taxon>
        <taxon>Ostariophysi</taxon>
        <taxon>Characiformes</taxon>
        <taxon>Characoidei</taxon>
        <taxon>Acestrorhamphidae</taxon>
        <taxon>Acestrorhamphinae</taxon>
        <taxon>Astyanax</taxon>
    </lineage>
</organism>
<evidence type="ECO:0000256" key="1">
    <source>
        <dbReference type="SAM" id="SignalP"/>
    </source>
</evidence>
<evidence type="ECO:0000313" key="3">
    <source>
        <dbReference type="Proteomes" id="UP000018467"/>
    </source>
</evidence>
<dbReference type="Ensembl" id="ENSAMXT00000057272.1">
    <property type="protein sequence ID" value="ENSAMXP00000028850.1"/>
    <property type="gene ID" value="ENSAMXG00000039049.1"/>
</dbReference>
<accession>A0A3B1IH12</accession>
<keyword evidence="1" id="KW-0732">Signal</keyword>
<reference evidence="3" key="1">
    <citation type="submission" date="2013-03" db="EMBL/GenBank/DDBJ databases">
        <authorList>
            <person name="Jeffery W."/>
            <person name="Warren W."/>
            <person name="Wilson R.K."/>
        </authorList>
    </citation>
    <scope>NUCLEOTIDE SEQUENCE</scope>
    <source>
        <strain evidence="3">female</strain>
    </source>
</reference>
<feature type="signal peptide" evidence="1">
    <location>
        <begin position="1"/>
        <end position="24"/>
    </location>
</feature>
<dbReference type="AlphaFoldDB" id="A0A3B1IH12"/>
<dbReference type="InParanoid" id="A0A3B1IH12"/>